<sequence>MSSIRITIWKLVSINMGEKIIKSRKIKSHRAGLSCKSIATS</sequence>
<reference evidence="1" key="1">
    <citation type="submission" date="2014-09" db="EMBL/GenBank/DDBJ databases">
        <authorList>
            <person name="Magalhaes I.L.F."/>
            <person name="Oliveira U."/>
            <person name="Santos F.R."/>
            <person name="Vidigal T.H.D.A."/>
            <person name="Brescovit A.D."/>
            <person name="Santos A.J."/>
        </authorList>
    </citation>
    <scope>NUCLEOTIDE SEQUENCE</scope>
    <source>
        <tissue evidence="1">Shoot tissue taken approximately 20 cm above the soil surface</tissue>
    </source>
</reference>
<reference evidence="1" key="2">
    <citation type="journal article" date="2015" name="Data Brief">
        <title>Shoot transcriptome of the giant reed, Arundo donax.</title>
        <authorList>
            <person name="Barrero R.A."/>
            <person name="Guerrero F.D."/>
            <person name="Moolhuijzen P."/>
            <person name="Goolsby J.A."/>
            <person name="Tidwell J."/>
            <person name="Bellgard S.E."/>
            <person name="Bellgard M.I."/>
        </authorList>
    </citation>
    <scope>NUCLEOTIDE SEQUENCE</scope>
    <source>
        <tissue evidence="1">Shoot tissue taken approximately 20 cm above the soil surface</tissue>
    </source>
</reference>
<organism evidence="1">
    <name type="scientific">Arundo donax</name>
    <name type="common">Giant reed</name>
    <name type="synonym">Donax arundinaceus</name>
    <dbReference type="NCBI Taxonomy" id="35708"/>
    <lineage>
        <taxon>Eukaryota</taxon>
        <taxon>Viridiplantae</taxon>
        <taxon>Streptophyta</taxon>
        <taxon>Embryophyta</taxon>
        <taxon>Tracheophyta</taxon>
        <taxon>Spermatophyta</taxon>
        <taxon>Magnoliopsida</taxon>
        <taxon>Liliopsida</taxon>
        <taxon>Poales</taxon>
        <taxon>Poaceae</taxon>
        <taxon>PACMAD clade</taxon>
        <taxon>Arundinoideae</taxon>
        <taxon>Arundineae</taxon>
        <taxon>Arundo</taxon>
    </lineage>
</organism>
<evidence type="ECO:0000313" key="1">
    <source>
        <dbReference type="EMBL" id="JAD85703.1"/>
    </source>
</evidence>
<dbReference type="AlphaFoldDB" id="A0A0A9DG96"/>
<proteinExistence type="predicted"/>
<protein>
    <submittedName>
        <fullName evidence="1">Uncharacterized protein</fullName>
    </submittedName>
</protein>
<accession>A0A0A9DG96</accession>
<dbReference type="EMBL" id="GBRH01212192">
    <property type="protein sequence ID" value="JAD85703.1"/>
    <property type="molecule type" value="Transcribed_RNA"/>
</dbReference>
<name>A0A0A9DG96_ARUDO</name>